<organism evidence="5 6">
    <name type="scientific">Polyplosphaeria fusca</name>
    <dbReference type="NCBI Taxonomy" id="682080"/>
    <lineage>
        <taxon>Eukaryota</taxon>
        <taxon>Fungi</taxon>
        <taxon>Dikarya</taxon>
        <taxon>Ascomycota</taxon>
        <taxon>Pezizomycotina</taxon>
        <taxon>Dothideomycetes</taxon>
        <taxon>Pleosporomycetidae</taxon>
        <taxon>Pleosporales</taxon>
        <taxon>Tetraplosphaeriaceae</taxon>
        <taxon>Polyplosphaeria</taxon>
    </lineage>
</organism>
<dbReference type="Pfam" id="PF19581">
    <property type="entry name" value="Glyoxalase_7"/>
    <property type="match status" value="1"/>
</dbReference>
<gene>
    <name evidence="5" type="ORF">EJ04DRAFT_192010</name>
</gene>
<protein>
    <recommendedName>
        <fullName evidence="2">Bleomycin resistance protein</fullName>
    </recommendedName>
</protein>
<evidence type="ECO:0000256" key="2">
    <source>
        <dbReference type="ARBA" id="ARBA00021572"/>
    </source>
</evidence>
<dbReference type="EMBL" id="ML996470">
    <property type="protein sequence ID" value="KAF2726471.1"/>
    <property type="molecule type" value="Genomic_DNA"/>
</dbReference>
<dbReference type="Proteomes" id="UP000799444">
    <property type="component" value="Unassembled WGS sequence"/>
</dbReference>
<reference evidence="5" key="1">
    <citation type="journal article" date="2020" name="Stud. Mycol.">
        <title>101 Dothideomycetes genomes: a test case for predicting lifestyles and emergence of pathogens.</title>
        <authorList>
            <person name="Haridas S."/>
            <person name="Albert R."/>
            <person name="Binder M."/>
            <person name="Bloem J."/>
            <person name="Labutti K."/>
            <person name="Salamov A."/>
            <person name="Andreopoulos B."/>
            <person name="Baker S."/>
            <person name="Barry K."/>
            <person name="Bills G."/>
            <person name="Bluhm B."/>
            <person name="Cannon C."/>
            <person name="Castanera R."/>
            <person name="Culley D."/>
            <person name="Daum C."/>
            <person name="Ezra D."/>
            <person name="Gonzalez J."/>
            <person name="Henrissat B."/>
            <person name="Kuo A."/>
            <person name="Liang C."/>
            <person name="Lipzen A."/>
            <person name="Lutzoni F."/>
            <person name="Magnuson J."/>
            <person name="Mondo S."/>
            <person name="Nolan M."/>
            <person name="Ohm R."/>
            <person name="Pangilinan J."/>
            <person name="Park H.-J."/>
            <person name="Ramirez L."/>
            <person name="Alfaro M."/>
            <person name="Sun H."/>
            <person name="Tritt A."/>
            <person name="Yoshinaga Y."/>
            <person name="Zwiers L.-H."/>
            <person name="Turgeon B."/>
            <person name="Goodwin S."/>
            <person name="Spatafora J."/>
            <person name="Crous P."/>
            <person name="Grigoriev I."/>
        </authorList>
    </citation>
    <scope>NUCLEOTIDE SEQUENCE</scope>
    <source>
        <strain evidence="5">CBS 125425</strain>
    </source>
</reference>
<accession>A0A9P4QKA5</accession>
<dbReference type="AlphaFoldDB" id="A0A9P4QKA5"/>
<evidence type="ECO:0000259" key="4">
    <source>
        <dbReference type="PROSITE" id="PS51819"/>
    </source>
</evidence>
<dbReference type="GO" id="GO:0051213">
    <property type="term" value="F:dioxygenase activity"/>
    <property type="evidence" value="ECO:0007669"/>
    <property type="project" value="UniProtKB-KW"/>
</dbReference>
<dbReference type="PROSITE" id="PS51819">
    <property type="entry name" value="VOC"/>
    <property type="match status" value="1"/>
</dbReference>
<comment type="similarity">
    <text evidence="1">Belongs to the bleomycin resistance protein family.</text>
</comment>
<evidence type="ECO:0000256" key="3">
    <source>
        <dbReference type="ARBA" id="ARBA00023251"/>
    </source>
</evidence>
<dbReference type="Gene3D" id="3.10.180.10">
    <property type="entry name" value="2,3-Dihydroxybiphenyl 1,2-Dioxygenase, domain 1"/>
    <property type="match status" value="1"/>
</dbReference>
<evidence type="ECO:0000313" key="6">
    <source>
        <dbReference type="Proteomes" id="UP000799444"/>
    </source>
</evidence>
<dbReference type="SUPFAM" id="SSF54593">
    <property type="entry name" value="Glyoxalase/Bleomycin resistance protein/Dihydroxybiphenyl dioxygenase"/>
    <property type="match status" value="1"/>
</dbReference>
<keyword evidence="6" id="KW-1185">Reference proteome</keyword>
<feature type="domain" description="VOC" evidence="4">
    <location>
        <begin position="4"/>
        <end position="121"/>
    </location>
</feature>
<sequence length="123" mass="13923">MAIEFQSITPILRIFDIAKADEFYLGYLGFKIDWDHRVDDNAPLYRQVSRGGLVLHLSEHHGDGSPGIHVRVAMKGLVAYHSELQAKSYQYMRPGIEEGPALSSEMVVIDPFGNRITFCQDKE</sequence>
<keyword evidence="3" id="KW-0046">Antibiotic resistance</keyword>
<dbReference type="InterPro" id="IPR029068">
    <property type="entry name" value="Glyas_Bleomycin-R_OHBP_Dase"/>
</dbReference>
<dbReference type="OrthoDB" id="4235865at2759"/>
<dbReference type="GO" id="GO:0046677">
    <property type="term" value="P:response to antibiotic"/>
    <property type="evidence" value="ECO:0007669"/>
    <property type="project" value="UniProtKB-KW"/>
</dbReference>
<dbReference type="InterPro" id="IPR000335">
    <property type="entry name" value="Bleomycin-R"/>
</dbReference>
<name>A0A9P4QKA5_9PLEO</name>
<evidence type="ECO:0000256" key="1">
    <source>
        <dbReference type="ARBA" id="ARBA00011051"/>
    </source>
</evidence>
<keyword evidence="5" id="KW-0223">Dioxygenase</keyword>
<comment type="caution">
    <text evidence="5">The sequence shown here is derived from an EMBL/GenBank/DDBJ whole genome shotgun (WGS) entry which is preliminary data.</text>
</comment>
<evidence type="ECO:0000313" key="5">
    <source>
        <dbReference type="EMBL" id="KAF2726471.1"/>
    </source>
</evidence>
<dbReference type="InterPro" id="IPR037523">
    <property type="entry name" value="VOC_core"/>
</dbReference>
<proteinExistence type="inferred from homology"/>
<keyword evidence="5" id="KW-0560">Oxidoreductase</keyword>